<proteinExistence type="predicted"/>
<dbReference type="PROSITE" id="PS51886">
    <property type="entry name" value="TLDC"/>
    <property type="match status" value="1"/>
</dbReference>
<protein>
    <recommendedName>
        <fullName evidence="5">TLDc domain-containing protein</fullName>
    </recommendedName>
</protein>
<name>A0A397I5T3_9GLOM</name>
<evidence type="ECO:0000313" key="3">
    <source>
        <dbReference type="EMBL" id="RHZ70502.1"/>
    </source>
</evidence>
<feature type="domain" description="TLDc" evidence="2">
    <location>
        <begin position="235"/>
        <end position="419"/>
    </location>
</feature>
<dbReference type="AlphaFoldDB" id="A0A397I5T3"/>
<dbReference type="PROSITE" id="PS50097">
    <property type="entry name" value="BTB"/>
    <property type="match status" value="1"/>
</dbReference>
<dbReference type="Gene3D" id="3.30.710.10">
    <property type="entry name" value="Potassium Channel Kv1.1, Chain A"/>
    <property type="match status" value="2"/>
</dbReference>
<evidence type="ECO:0000259" key="2">
    <source>
        <dbReference type="PROSITE" id="PS51886"/>
    </source>
</evidence>
<accession>A0A397I5T3</accession>
<keyword evidence="4" id="KW-1185">Reference proteome</keyword>
<dbReference type="InterPro" id="IPR006571">
    <property type="entry name" value="TLDc_dom"/>
</dbReference>
<dbReference type="InterPro" id="IPR000210">
    <property type="entry name" value="BTB/POZ_dom"/>
</dbReference>
<evidence type="ECO:0008006" key="5">
    <source>
        <dbReference type="Google" id="ProtNLM"/>
    </source>
</evidence>
<evidence type="ECO:0000313" key="4">
    <source>
        <dbReference type="Proteomes" id="UP000266861"/>
    </source>
</evidence>
<dbReference type="Pfam" id="PF00651">
    <property type="entry name" value="BTB"/>
    <property type="match status" value="2"/>
</dbReference>
<gene>
    <name evidence="3" type="ORF">Glove_271g28</name>
</gene>
<dbReference type="EMBL" id="PQFF01000248">
    <property type="protein sequence ID" value="RHZ70502.1"/>
    <property type="molecule type" value="Genomic_DNA"/>
</dbReference>
<organism evidence="3 4">
    <name type="scientific">Diversispora epigaea</name>
    <dbReference type="NCBI Taxonomy" id="1348612"/>
    <lineage>
        <taxon>Eukaryota</taxon>
        <taxon>Fungi</taxon>
        <taxon>Fungi incertae sedis</taxon>
        <taxon>Mucoromycota</taxon>
        <taxon>Glomeromycotina</taxon>
        <taxon>Glomeromycetes</taxon>
        <taxon>Diversisporales</taxon>
        <taxon>Diversisporaceae</taxon>
        <taxon>Diversispora</taxon>
    </lineage>
</organism>
<dbReference type="SUPFAM" id="SSF54695">
    <property type="entry name" value="POZ domain"/>
    <property type="match status" value="2"/>
</dbReference>
<comment type="caution">
    <text evidence="3">The sequence shown here is derived from an EMBL/GenBank/DDBJ whole genome shotgun (WGS) entry which is preliminary data.</text>
</comment>
<sequence length="555" mass="64956">MSIKFFDKLSQNFIELLNDKDDYNVIVEVENEKSFTAHSNVLKCRSPYFQHSIQEFDSTQFIFLTHTHILRIKMSIKFFDKLSQNFIELLNDKDDYNVIVEVENEKSFTAHSNVLKCRSPYFPNEFEIEELIKKLENLLIETKNFTSLQESALVSLLKRDDLQLEGVIIWEYIIKWGIGQNSTLPVYLKEWNDENFTTLKITLQQCLPLIRYFHIPSTDIWKRDYLPEQAKPFSTIITYEHVAEISSWIDRKLSTSSLTNTPYEFQLILRGSINGFTPQTFWDICNGQASTVVIMKVKGTEEIFGGYNPLLWDAVNTGYRDMPEKTDDSFIFSLKNGNMQNSILSIVKENETAIVNVYKLSQKQYGPHFGSCFYMRSYNSNFTLDDCSVCTYNGSHEKPIRTAATNNFSIVDYEVFKVIKKTNYNINKLNFINQKMAYALLFEIYRAYDYLFKGIILDSDTTRSKINLPCSTLPEEKENDDEAEEEEVDEVMDQLKVEIYRKVPEKEYLCWECKNCDEHRLTSMISVCIYTENFLVEKKKNDNYGNNKSSVIEEI</sequence>
<evidence type="ECO:0000259" key="1">
    <source>
        <dbReference type="PROSITE" id="PS50097"/>
    </source>
</evidence>
<dbReference type="Proteomes" id="UP000266861">
    <property type="component" value="Unassembled WGS sequence"/>
</dbReference>
<dbReference type="InterPro" id="IPR011333">
    <property type="entry name" value="SKP1/BTB/POZ_sf"/>
</dbReference>
<dbReference type="Pfam" id="PF07534">
    <property type="entry name" value="TLD"/>
    <property type="match status" value="1"/>
</dbReference>
<reference evidence="3 4" key="1">
    <citation type="submission" date="2018-08" db="EMBL/GenBank/DDBJ databases">
        <title>Genome and evolution of the arbuscular mycorrhizal fungus Diversispora epigaea (formerly Glomus versiforme) and its bacterial endosymbionts.</title>
        <authorList>
            <person name="Sun X."/>
            <person name="Fei Z."/>
            <person name="Harrison M."/>
        </authorList>
    </citation>
    <scope>NUCLEOTIDE SEQUENCE [LARGE SCALE GENOMIC DNA]</scope>
    <source>
        <strain evidence="3 4">IT104</strain>
    </source>
</reference>
<feature type="domain" description="BTB" evidence="1">
    <location>
        <begin position="96"/>
        <end position="166"/>
    </location>
</feature>